<keyword evidence="7 8" id="KW-0472">Membrane</keyword>
<evidence type="ECO:0000259" key="9">
    <source>
        <dbReference type="Pfam" id="PF00535"/>
    </source>
</evidence>
<dbReference type="EMBL" id="MFBO01000041">
    <property type="protein sequence ID" value="OGD96975.1"/>
    <property type="molecule type" value="Genomic_DNA"/>
</dbReference>
<dbReference type="GO" id="GO:0009247">
    <property type="term" value="P:glycolipid biosynthetic process"/>
    <property type="evidence" value="ECO:0007669"/>
    <property type="project" value="TreeGrafter"/>
</dbReference>
<evidence type="ECO:0000259" key="10">
    <source>
        <dbReference type="Pfam" id="PF04138"/>
    </source>
</evidence>
<feature type="transmembrane region" description="Helical" evidence="8">
    <location>
        <begin position="245"/>
        <end position="266"/>
    </location>
</feature>
<dbReference type="PANTHER" id="PTHR43398:SF1">
    <property type="entry name" value="DOLICHOL-PHOSPHATE MANNOSYLTRANSFERASE SUBUNIT 1"/>
    <property type="match status" value="1"/>
</dbReference>
<keyword evidence="4" id="KW-0808">Transferase</keyword>
<evidence type="ECO:0008006" key="13">
    <source>
        <dbReference type="Google" id="ProtNLM"/>
    </source>
</evidence>
<dbReference type="InterPro" id="IPR039528">
    <property type="entry name" value="DPM1-like"/>
</dbReference>
<feature type="domain" description="GtrA/DPMS transmembrane" evidence="10">
    <location>
        <begin position="301"/>
        <end position="392"/>
    </location>
</feature>
<organism evidence="11 12">
    <name type="scientific">Candidatus Curtissbacteria bacterium RIFCSPLOWO2_01_FULL_38_11b</name>
    <dbReference type="NCBI Taxonomy" id="1797725"/>
    <lineage>
        <taxon>Bacteria</taxon>
        <taxon>Candidatus Curtissiibacteriota</taxon>
    </lineage>
</organism>
<comment type="subcellular location">
    <subcellularLocation>
        <location evidence="1">Membrane</location>
        <topology evidence="1">Multi-pass membrane protein</topology>
    </subcellularLocation>
</comment>
<dbReference type="Gene3D" id="3.90.550.10">
    <property type="entry name" value="Spore Coat Polysaccharide Biosynthesis Protein SpsA, Chain A"/>
    <property type="match status" value="1"/>
</dbReference>
<dbReference type="Pfam" id="PF00535">
    <property type="entry name" value="Glycos_transf_2"/>
    <property type="match status" value="1"/>
</dbReference>
<dbReference type="GO" id="GO:0000271">
    <property type="term" value="P:polysaccharide biosynthetic process"/>
    <property type="evidence" value="ECO:0007669"/>
    <property type="project" value="InterPro"/>
</dbReference>
<evidence type="ECO:0000256" key="1">
    <source>
        <dbReference type="ARBA" id="ARBA00004141"/>
    </source>
</evidence>
<comment type="caution">
    <text evidence="11">The sequence shown here is derived from an EMBL/GenBank/DDBJ whole genome shotgun (WGS) entry which is preliminary data.</text>
</comment>
<sequence>MRLVVVIPTFNEKDNIKEVIRKVLDQENKFQDIELHVLVSDSHSSDGTVHIVKRISQVNKKVHYLDVKERGLGIGIVEGHRFAISHLKADILAQMDGDLSHDPSSIVEMLKQIKKGYDLVIGSRLMKGGKNLLGWHRRLFTRGSALFCKISWGTFGISEYTNSYRVFTKELFEKIDFKKIPWKSKTYIIQPSFLYGAIVAGAKIKEVPITFQDRKKGYSKAQIIAYTWDVIKFGLKVRFQKSKTLIKFLMVGSVSYLINAILLGILNRGDLFFIPFLDRPLLSIVPTVDLAPRLLFIHLDRLFISSIISIQASIIFNFIFHDNWTFKYRSREGSKMKRFLKFNLTSFGSPLIQLASILFFARVFNLHEQIGLAIGVLIGLFFNYTVNLLWIWKSPQT</sequence>
<protein>
    <recommendedName>
        <fullName evidence="13">Glycosyltransferase 2-like domain-containing protein</fullName>
    </recommendedName>
</protein>
<dbReference type="PANTHER" id="PTHR43398">
    <property type="entry name" value="DOLICHOL-PHOSPHATE MANNOSYLTRANSFERASE SUBUNIT 1"/>
    <property type="match status" value="1"/>
</dbReference>
<keyword evidence="3" id="KW-0328">Glycosyltransferase</keyword>
<evidence type="ECO:0000256" key="5">
    <source>
        <dbReference type="ARBA" id="ARBA00022692"/>
    </source>
</evidence>
<accession>A0A1F5GYV4</accession>
<evidence type="ECO:0000256" key="6">
    <source>
        <dbReference type="ARBA" id="ARBA00022989"/>
    </source>
</evidence>
<feature type="transmembrane region" description="Helical" evidence="8">
    <location>
        <begin position="342"/>
        <end position="364"/>
    </location>
</feature>
<dbReference type="SUPFAM" id="SSF53448">
    <property type="entry name" value="Nucleotide-diphospho-sugar transferases"/>
    <property type="match status" value="1"/>
</dbReference>
<evidence type="ECO:0000256" key="3">
    <source>
        <dbReference type="ARBA" id="ARBA00022676"/>
    </source>
</evidence>
<dbReference type="InterPro" id="IPR029044">
    <property type="entry name" value="Nucleotide-diphossugar_trans"/>
</dbReference>
<proteinExistence type="inferred from homology"/>
<dbReference type="Pfam" id="PF04138">
    <property type="entry name" value="GtrA_DPMS_TM"/>
    <property type="match status" value="1"/>
</dbReference>
<dbReference type="InterPro" id="IPR001173">
    <property type="entry name" value="Glyco_trans_2-like"/>
</dbReference>
<dbReference type="Proteomes" id="UP000176740">
    <property type="component" value="Unassembled WGS sequence"/>
</dbReference>
<evidence type="ECO:0000256" key="7">
    <source>
        <dbReference type="ARBA" id="ARBA00023136"/>
    </source>
</evidence>
<gene>
    <name evidence="11" type="ORF">A3A49_02580</name>
</gene>
<feature type="domain" description="Glycosyltransferase 2-like" evidence="9">
    <location>
        <begin position="5"/>
        <end position="174"/>
    </location>
</feature>
<dbReference type="InterPro" id="IPR007267">
    <property type="entry name" value="GtrA_DPMS_TM"/>
</dbReference>
<evidence type="ECO:0000256" key="2">
    <source>
        <dbReference type="ARBA" id="ARBA00006739"/>
    </source>
</evidence>
<name>A0A1F5GYV4_9BACT</name>
<reference evidence="11 12" key="1">
    <citation type="journal article" date="2016" name="Nat. Commun.">
        <title>Thousands of microbial genomes shed light on interconnected biogeochemical processes in an aquifer system.</title>
        <authorList>
            <person name="Anantharaman K."/>
            <person name="Brown C.T."/>
            <person name="Hug L.A."/>
            <person name="Sharon I."/>
            <person name="Castelle C.J."/>
            <person name="Probst A.J."/>
            <person name="Thomas B.C."/>
            <person name="Singh A."/>
            <person name="Wilkins M.J."/>
            <person name="Karaoz U."/>
            <person name="Brodie E.L."/>
            <person name="Williams K.H."/>
            <person name="Hubbard S.S."/>
            <person name="Banfield J.F."/>
        </authorList>
    </citation>
    <scope>NUCLEOTIDE SEQUENCE [LARGE SCALE GENOMIC DNA]</scope>
</reference>
<evidence type="ECO:0000256" key="4">
    <source>
        <dbReference type="ARBA" id="ARBA00022679"/>
    </source>
</evidence>
<dbReference type="STRING" id="1797725.A3A49_02580"/>
<dbReference type="AlphaFoldDB" id="A0A1F5GYV4"/>
<dbReference type="GO" id="GO:0016020">
    <property type="term" value="C:membrane"/>
    <property type="evidence" value="ECO:0007669"/>
    <property type="project" value="UniProtKB-SubCell"/>
</dbReference>
<feature type="transmembrane region" description="Helical" evidence="8">
    <location>
        <begin position="370"/>
        <end position="392"/>
    </location>
</feature>
<evidence type="ECO:0000256" key="8">
    <source>
        <dbReference type="SAM" id="Phobius"/>
    </source>
</evidence>
<comment type="similarity">
    <text evidence="2">Belongs to the glycosyltransferase 2 family.</text>
</comment>
<keyword evidence="6 8" id="KW-1133">Transmembrane helix</keyword>
<feature type="transmembrane region" description="Helical" evidence="8">
    <location>
        <begin position="302"/>
        <end position="321"/>
    </location>
</feature>
<evidence type="ECO:0000313" key="12">
    <source>
        <dbReference type="Proteomes" id="UP000176740"/>
    </source>
</evidence>
<evidence type="ECO:0000313" key="11">
    <source>
        <dbReference type="EMBL" id="OGD96975.1"/>
    </source>
</evidence>
<dbReference type="GO" id="GO:0004582">
    <property type="term" value="F:dolichyl-phosphate beta-D-mannosyltransferase activity"/>
    <property type="evidence" value="ECO:0007669"/>
    <property type="project" value="InterPro"/>
</dbReference>
<keyword evidence="5 8" id="KW-0812">Transmembrane</keyword>